<sequence length="117" mass="12860">MIVLMKEIGRDKFLEQFADSPARLAWAEAYLSDRESVRALVDAVDESPYSLRQWVDAFIVVGQWLDARGLRASFQDQLGYVSCACEAAGAGANLTTLSGVVTEMLDDYGFESAVEQS</sequence>
<organism evidence="1 2">
    <name type="scientific">Coraliomargarita sinensis</name>
    <dbReference type="NCBI Taxonomy" id="2174842"/>
    <lineage>
        <taxon>Bacteria</taxon>
        <taxon>Pseudomonadati</taxon>
        <taxon>Verrucomicrobiota</taxon>
        <taxon>Opitutia</taxon>
        <taxon>Puniceicoccales</taxon>
        <taxon>Coraliomargaritaceae</taxon>
        <taxon>Coraliomargarita</taxon>
    </lineage>
</organism>
<reference evidence="1 2" key="1">
    <citation type="submission" date="2018-05" db="EMBL/GenBank/DDBJ databases">
        <title>Coraliomargarita sinensis sp. nov., isolated from a marine solar saltern.</title>
        <authorList>
            <person name="Zhou L.Y."/>
        </authorList>
    </citation>
    <scope>NUCLEOTIDE SEQUENCE [LARGE SCALE GENOMIC DNA]</scope>
    <source>
        <strain evidence="1 2">WN38</strain>
    </source>
</reference>
<evidence type="ECO:0000313" key="1">
    <source>
        <dbReference type="EMBL" id="PXA03323.1"/>
    </source>
</evidence>
<evidence type="ECO:0000313" key="2">
    <source>
        <dbReference type="Proteomes" id="UP000247099"/>
    </source>
</evidence>
<name>A0A317ZGH5_9BACT</name>
<dbReference type="InParanoid" id="A0A317ZGH5"/>
<dbReference type="Proteomes" id="UP000247099">
    <property type="component" value="Unassembled WGS sequence"/>
</dbReference>
<dbReference type="EMBL" id="QHJQ01000010">
    <property type="protein sequence ID" value="PXA03323.1"/>
    <property type="molecule type" value="Genomic_DNA"/>
</dbReference>
<keyword evidence="2" id="KW-1185">Reference proteome</keyword>
<proteinExistence type="predicted"/>
<accession>A0A317ZGH5</accession>
<protein>
    <submittedName>
        <fullName evidence="1">Uncharacterized protein</fullName>
    </submittedName>
</protein>
<comment type="caution">
    <text evidence="1">The sequence shown here is derived from an EMBL/GenBank/DDBJ whole genome shotgun (WGS) entry which is preliminary data.</text>
</comment>
<gene>
    <name evidence="1" type="ORF">DDZ13_12945</name>
</gene>
<dbReference type="AlphaFoldDB" id="A0A317ZGH5"/>